<dbReference type="EMBL" id="JBHUDC010000008">
    <property type="protein sequence ID" value="MFD1514914.1"/>
    <property type="molecule type" value="Genomic_DNA"/>
</dbReference>
<dbReference type="AlphaFoldDB" id="A0ABD6AZD9"/>
<organism evidence="2 3">
    <name type="scientific">Halomarina rubra</name>
    <dbReference type="NCBI Taxonomy" id="2071873"/>
    <lineage>
        <taxon>Archaea</taxon>
        <taxon>Methanobacteriati</taxon>
        <taxon>Methanobacteriota</taxon>
        <taxon>Stenosarchaea group</taxon>
        <taxon>Halobacteria</taxon>
        <taxon>Halobacteriales</taxon>
        <taxon>Natronomonadaceae</taxon>
        <taxon>Halomarina</taxon>
    </lineage>
</organism>
<reference evidence="2 3" key="1">
    <citation type="journal article" date="2019" name="Int. J. Syst. Evol. Microbiol.">
        <title>The Global Catalogue of Microorganisms (GCM) 10K type strain sequencing project: providing services to taxonomists for standard genome sequencing and annotation.</title>
        <authorList>
            <consortium name="The Broad Institute Genomics Platform"/>
            <consortium name="The Broad Institute Genome Sequencing Center for Infectious Disease"/>
            <person name="Wu L."/>
            <person name="Ma J."/>
        </authorList>
    </citation>
    <scope>NUCLEOTIDE SEQUENCE [LARGE SCALE GENOMIC DNA]</scope>
    <source>
        <strain evidence="2 3">CGMCC 1.12563</strain>
    </source>
</reference>
<dbReference type="GO" id="GO:0016757">
    <property type="term" value="F:glycosyltransferase activity"/>
    <property type="evidence" value="ECO:0007669"/>
    <property type="project" value="UniProtKB-KW"/>
</dbReference>
<dbReference type="InterPro" id="IPR028098">
    <property type="entry name" value="Glyco_trans_4-like_N"/>
</dbReference>
<name>A0ABD6AZD9_9EURY</name>
<keyword evidence="3" id="KW-1185">Reference proteome</keyword>
<dbReference type="Pfam" id="PF13439">
    <property type="entry name" value="Glyco_transf_4"/>
    <property type="match status" value="1"/>
</dbReference>
<evidence type="ECO:0000313" key="3">
    <source>
        <dbReference type="Proteomes" id="UP001597187"/>
    </source>
</evidence>
<dbReference type="Proteomes" id="UP001597187">
    <property type="component" value="Unassembled WGS sequence"/>
</dbReference>
<dbReference type="Gene3D" id="3.40.50.2000">
    <property type="entry name" value="Glycogen Phosphorylase B"/>
    <property type="match status" value="2"/>
</dbReference>
<proteinExistence type="predicted"/>
<dbReference type="SUPFAM" id="SSF53756">
    <property type="entry name" value="UDP-Glycosyltransferase/glycogen phosphorylase"/>
    <property type="match status" value="1"/>
</dbReference>
<evidence type="ECO:0000259" key="1">
    <source>
        <dbReference type="Pfam" id="PF13439"/>
    </source>
</evidence>
<keyword evidence="2" id="KW-0328">Glycosyltransferase</keyword>
<keyword evidence="2" id="KW-0808">Transferase</keyword>
<dbReference type="RefSeq" id="WP_250874841.1">
    <property type="nucleotide sequence ID" value="NZ_JALXFV010000008.1"/>
</dbReference>
<gene>
    <name evidence="2" type="ORF">ACFSBT_16665</name>
</gene>
<comment type="caution">
    <text evidence="2">The sequence shown here is derived from an EMBL/GenBank/DDBJ whole genome shotgun (WGS) entry which is preliminary data.</text>
</comment>
<sequence>MYPDYSESNAYQRHLRDSINERGYDVRMIGADRPLPLLGAVRDYGRPDVFHINWLHRHFVTDSSVLTTLLAFRLLFELVVLRALGVEIVWTVHNLVEHSRRTPRLELVVRRAAAMLCDRIIVHCESARELVVDTYRLPDSTADRIEVVPHGHYIDSYPNEVSVEAAREDLGYEDDHTVYLYFGLIRPYKNVPDLVRTFSTIDDPDARLLVVGNPMGDDLESEVRALCSRDDRVTCELRFVPDEEIQRYMNAADAVVLPFEEVLTSGTAILAMSYGKALIAPRAGCVAELLDGDDTLGYAPRDPDGLRSSLVAASSVDLDAAGRYNHELAATLDWEGIADRTVRAYARGAR</sequence>
<protein>
    <submittedName>
        <fullName evidence="2">Glycosyltransferase</fullName>
        <ecNumber evidence="2">2.4.-.-</ecNumber>
    </submittedName>
</protein>
<dbReference type="Pfam" id="PF13692">
    <property type="entry name" value="Glyco_trans_1_4"/>
    <property type="match status" value="1"/>
</dbReference>
<dbReference type="EC" id="2.4.-.-" evidence="2"/>
<feature type="domain" description="Glycosyltransferase subfamily 4-like N-terminal" evidence="1">
    <location>
        <begin position="51"/>
        <end position="151"/>
    </location>
</feature>
<evidence type="ECO:0000313" key="2">
    <source>
        <dbReference type="EMBL" id="MFD1514914.1"/>
    </source>
</evidence>
<dbReference type="PANTHER" id="PTHR12526">
    <property type="entry name" value="GLYCOSYLTRANSFERASE"/>
    <property type="match status" value="1"/>
</dbReference>
<accession>A0ABD6AZD9</accession>